<evidence type="ECO:0000313" key="2">
    <source>
        <dbReference type="Proteomes" id="UP000002527"/>
    </source>
</evidence>
<dbReference type="AlphaFoldDB" id="Q735B4"/>
<protein>
    <submittedName>
        <fullName evidence="1">Uncharacterized protein</fullName>
    </submittedName>
</protein>
<organism evidence="1 2">
    <name type="scientific">Bacillus cereus (strain ATCC 10987 / NRS 248)</name>
    <dbReference type="NCBI Taxonomy" id="222523"/>
    <lineage>
        <taxon>Bacteria</taxon>
        <taxon>Bacillati</taxon>
        <taxon>Bacillota</taxon>
        <taxon>Bacilli</taxon>
        <taxon>Bacillales</taxon>
        <taxon>Bacillaceae</taxon>
        <taxon>Bacillus</taxon>
        <taxon>Bacillus cereus group</taxon>
    </lineage>
</organism>
<proteinExistence type="predicted"/>
<evidence type="ECO:0000313" key="1">
    <source>
        <dbReference type="EMBL" id="AAS42148.1"/>
    </source>
</evidence>
<dbReference type="HOGENOM" id="CLU_3149076_0_0_9"/>
<accession>Q735B4</accession>
<sequence>MPPASFVFSFSVHIFQWNPSSSLILFARSLLFKSTIIQKNFIRYILLI</sequence>
<reference evidence="1 2" key="1">
    <citation type="journal article" date="2004" name="Nucleic Acids Res.">
        <title>The genome sequence of Bacillus cereus ATCC 10987 reveals metabolic adaptations and a large plasmid related to Bacillus anthracis pXO1.</title>
        <authorList>
            <person name="Rasko D.A."/>
            <person name="Ravel J."/>
            <person name="Okstad O.A."/>
            <person name="Helgason E."/>
            <person name="Cer R.Z."/>
            <person name="Jiang L."/>
            <person name="Shores K.A."/>
            <person name="Fouts D.E."/>
            <person name="Tourasse N.J."/>
            <person name="Angiuoli S.V."/>
            <person name="Kolonay J."/>
            <person name="Nelson W.C."/>
            <person name="Kolsto A.-B."/>
            <person name="Fraser C.M."/>
            <person name="Read T.D."/>
        </authorList>
    </citation>
    <scope>NUCLEOTIDE SEQUENCE [LARGE SCALE GENOMIC DNA]</scope>
    <source>
        <strain evidence="2">ATCC 10987 / NRS 248</strain>
    </source>
</reference>
<name>Q735B4_BACC1</name>
<dbReference type="KEGG" id="bca:BCE_3238"/>
<gene>
    <name evidence="1" type="ordered locus">BCE_3238</name>
</gene>
<dbReference type="EMBL" id="AE017194">
    <property type="protein sequence ID" value="AAS42148.1"/>
    <property type="molecule type" value="Genomic_DNA"/>
</dbReference>
<dbReference type="Proteomes" id="UP000002527">
    <property type="component" value="Chromosome"/>
</dbReference>